<name>A0A9P7AFY9_9AGAM</name>
<gene>
    <name evidence="1" type="ORF">HD556DRAFT_1447769</name>
</gene>
<dbReference type="RefSeq" id="XP_041155757.1">
    <property type="nucleotide sequence ID" value="XM_041307331.1"/>
</dbReference>
<accession>A0A9P7AFY9</accession>
<evidence type="ECO:0000313" key="1">
    <source>
        <dbReference type="EMBL" id="KAG1788559.1"/>
    </source>
</evidence>
<dbReference type="GeneID" id="64601095"/>
<sequence>MLCHIVTDLSFPAFLYDKYTADSNNLEEGLFKGKILLQGYKAVFTSPSSAKDIEGDSDGADVIQNNRRAKNSFSGIKVKKHVAQIIKMEKVTPRSIAYIACQVRFALSSVTSWRSVDGDFDYIQFWRSIVDFFEKPPGREAQRRVNKLLEWWTRKVFGRSRRKDLSNTAKANMSVNALARQRAQLDDAAFDSN</sequence>
<protein>
    <submittedName>
        <fullName evidence="1">Uncharacterized protein</fullName>
    </submittedName>
</protein>
<dbReference type="EMBL" id="JABBWE010000067">
    <property type="protein sequence ID" value="KAG1788559.1"/>
    <property type="molecule type" value="Genomic_DNA"/>
</dbReference>
<proteinExistence type="predicted"/>
<dbReference type="Pfam" id="PF20414">
    <property type="entry name" value="DUF6698"/>
    <property type="match status" value="1"/>
</dbReference>
<dbReference type="OrthoDB" id="2662502at2759"/>
<dbReference type="AlphaFoldDB" id="A0A9P7AFY9"/>
<keyword evidence="2" id="KW-1185">Reference proteome</keyword>
<dbReference type="InterPro" id="IPR046521">
    <property type="entry name" value="DUF6698"/>
</dbReference>
<organism evidence="1 2">
    <name type="scientific">Suillus plorans</name>
    <dbReference type="NCBI Taxonomy" id="116603"/>
    <lineage>
        <taxon>Eukaryota</taxon>
        <taxon>Fungi</taxon>
        <taxon>Dikarya</taxon>
        <taxon>Basidiomycota</taxon>
        <taxon>Agaricomycotina</taxon>
        <taxon>Agaricomycetes</taxon>
        <taxon>Agaricomycetidae</taxon>
        <taxon>Boletales</taxon>
        <taxon>Suillineae</taxon>
        <taxon>Suillaceae</taxon>
        <taxon>Suillus</taxon>
    </lineage>
</organism>
<dbReference type="Proteomes" id="UP000719766">
    <property type="component" value="Unassembled WGS sequence"/>
</dbReference>
<comment type="caution">
    <text evidence="1">The sequence shown here is derived from an EMBL/GenBank/DDBJ whole genome shotgun (WGS) entry which is preliminary data.</text>
</comment>
<reference evidence="1" key="1">
    <citation type="journal article" date="2020" name="New Phytol.">
        <title>Comparative genomics reveals dynamic genome evolution in host specialist ectomycorrhizal fungi.</title>
        <authorList>
            <person name="Lofgren L.A."/>
            <person name="Nguyen N.H."/>
            <person name="Vilgalys R."/>
            <person name="Ruytinx J."/>
            <person name="Liao H.L."/>
            <person name="Branco S."/>
            <person name="Kuo A."/>
            <person name="LaButti K."/>
            <person name="Lipzen A."/>
            <person name="Andreopoulos W."/>
            <person name="Pangilinan J."/>
            <person name="Riley R."/>
            <person name="Hundley H."/>
            <person name="Na H."/>
            <person name="Barry K."/>
            <person name="Grigoriev I.V."/>
            <person name="Stajich J.E."/>
            <person name="Kennedy P.G."/>
        </authorList>
    </citation>
    <scope>NUCLEOTIDE SEQUENCE</scope>
    <source>
        <strain evidence="1">S12</strain>
    </source>
</reference>
<evidence type="ECO:0000313" key="2">
    <source>
        <dbReference type="Proteomes" id="UP000719766"/>
    </source>
</evidence>